<dbReference type="GO" id="GO:0031469">
    <property type="term" value="C:bacterial microcompartment"/>
    <property type="evidence" value="ECO:0007669"/>
    <property type="project" value="UniProtKB-SubCell"/>
</dbReference>
<evidence type="ECO:0000259" key="4">
    <source>
        <dbReference type="PROSITE" id="PS51930"/>
    </source>
</evidence>
<dbReference type="Gene3D" id="3.30.70.1710">
    <property type="match status" value="1"/>
</dbReference>
<evidence type="ECO:0000256" key="2">
    <source>
        <dbReference type="ARBA" id="ARBA00024446"/>
    </source>
</evidence>
<reference evidence="5 6" key="1">
    <citation type="submission" date="2020-02" db="EMBL/GenBank/DDBJ databases">
        <title>Draft genome sequence of Limisphaera ngatamarikiensis NGM72.4T, a thermophilic Verrucomicrobia grouped in subdivision 3.</title>
        <authorList>
            <person name="Carere C.R."/>
            <person name="Steen J."/>
            <person name="Hugenholtz P."/>
            <person name="Stott M.B."/>
        </authorList>
    </citation>
    <scope>NUCLEOTIDE SEQUENCE [LARGE SCALE GENOMIC DNA]</scope>
    <source>
        <strain evidence="5 6">NGM72.4</strain>
    </source>
</reference>
<evidence type="ECO:0000256" key="1">
    <source>
        <dbReference type="ARBA" id="ARBA00024322"/>
    </source>
</evidence>
<sequence>MSEALGMIETKGYVGSVEASDAMVKAANVSLVKTIPIGGGLITVLCRGDVGSVKAAVDAGAKAAGRVGELVSAHIIARPHEDLLAVFVGDGSPQKAGK</sequence>
<dbReference type="RefSeq" id="WP_165105792.1">
    <property type="nucleotide sequence ID" value="NZ_JAAKYA010000014.1"/>
</dbReference>
<comment type="caution">
    <text evidence="5">The sequence shown here is derived from an EMBL/GenBank/DDBJ whole genome shotgun (WGS) entry which is preliminary data.</text>
</comment>
<evidence type="ECO:0000313" key="5">
    <source>
        <dbReference type="EMBL" id="NGO38370.1"/>
    </source>
</evidence>
<evidence type="ECO:0000256" key="3">
    <source>
        <dbReference type="PROSITE-ProRule" id="PRU01278"/>
    </source>
</evidence>
<dbReference type="InterPro" id="IPR050575">
    <property type="entry name" value="BMC_shell"/>
</dbReference>
<dbReference type="InterPro" id="IPR000249">
    <property type="entry name" value="BMC_dom"/>
</dbReference>
<comment type="subcellular location">
    <subcellularLocation>
        <location evidence="1">Bacterial microcompartment</location>
    </subcellularLocation>
</comment>
<evidence type="ECO:0000313" key="6">
    <source>
        <dbReference type="Proteomes" id="UP000477311"/>
    </source>
</evidence>
<keyword evidence="2" id="KW-1283">Bacterial microcompartment</keyword>
<dbReference type="PANTHER" id="PTHR33941">
    <property type="entry name" value="PROPANEDIOL UTILIZATION PROTEIN PDUA"/>
    <property type="match status" value="1"/>
</dbReference>
<dbReference type="CDD" id="cd07045">
    <property type="entry name" value="BMC_CcmK_like"/>
    <property type="match status" value="1"/>
</dbReference>
<protein>
    <submittedName>
        <fullName evidence="5">BMC domain-containing protein</fullName>
    </submittedName>
</protein>
<dbReference type="PANTHER" id="PTHR33941:SF11">
    <property type="entry name" value="BACTERIAL MICROCOMPARTMENT SHELL PROTEIN PDUJ"/>
    <property type="match status" value="1"/>
</dbReference>
<name>A0A6M1RYX8_9BACT</name>
<dbReference type="AlphaFoldDB" id="A0A6M1RYX8"/>
<dbReference type="Pfam" id="PF00936">
    <property type="entry name" value="BMC"/>
    <property type="match status" value="1"/>
</dbReference>
<dbReference type="EMBL" id="JAAKYA010000014">
    <property type="protein sequence ID" value="NGO38370.1"/>
    <property type="molecule type" value="Genomic_DNA"/>
</dbReference>
<dbReference type="SMART" id="SM00877">
    <property type="entry name" value="BMC"/>
    <property type="match status" value="1"/>
</dbReference>
<dbReference type="InterPro" id="IPR037233">
    <property type="entry name" value="CcmK-like_sf"/>
</dbReference>
<proteinExistence type="inferred from homology"/>
<keyword evidence="6" id="KW-1185">Reference proteome</keyword>
<dbReference type="PROSITE" id="PS51930">
    <property type="entry name" value="BMC_2"/>
    <property type="match status" value="1"/>
</dbReference>
<feature type="domain" description="BMC" evidence="4">
    <location>
        <begin position="4"/>
        <end position="88"/>
    </location>
</feature>
<dbReference type="InterPro" id="IPR044872">
    <property type="entry name" value="CcmK/CsoS1_BMC"/>
</dbReference>
<accession>A0A6M1RYX8</accession>
<gene>
    <name evidence="5" type="ORF">G4L39_03025</name>
</gene>
<dbReference type="SUPFAM" id="SSF143414">
    <property type="entry name" value="CcmK-like"/>
    <property type="match status" value="1"/>
</dbReference>
<dbReference type="Proteomes" id="UP000477311">
    <property type="component" value="Unassembled WGS sequence"/>
</dbReference>
<comment type="similarity">
    <text evidence="3">Belongs to the bacterial microcompartments protein family.</text>
</comment>
<organism evidence="5 6">
    <name type="scientific">Limisphaera ngatamarikiensis</name>
    <dbReference type="NCBI Taxonomy" id="1324935"/>
    <lineage>
        <taxon>Bacteria</taxon>
        <taxon>Pseudomonadati</taxon>
        <taxon>Verrucomicrobiota</taxon>
        <taxon>Verrucomicrobiia</taxon>
        <taxon>Limisphaerales</taxon>
        <taxon>Limisphaeraceae</taxon>
        <taxon>Limisphaera</taxon>
    </lineage>
</organism>